<dbReference type="Proteomes" id="UP000027337">
    <property type="component" value="Unassembled WGS sequence"/>
</dbReference>
<reference evidence="1 2" key="1">
    <citation type="journal article" date="2014" name="Genome Announc.">
        <title>Draft Genome Sequences of Two Isolates of the Roseobacter Group, Sulfitobacter sp. Strains 3SOLIMAR09 and 1FIGIMAR09, from Harbors of Mallorca Island (Mediterranean Sea).</title>
        <authorList>
            <person name="Mas-Llado M."/>
            <person name="Pina-Villalonga J.M."/>
            <person name="Brunet-Galmes I."/>
            <person name="Nogales B."/>
            <person name="Bosch R."/>
        </authorList>
    </citation>
    <scope>NUCLEOTIDE SEQUENCE [LARGE SCALE GENOMIC DNA]</scope>
    <source>
        <strain evidence="1 2">1FIGIMAR09</strain>
    </source>
</reference>
<proteinExistence type="predicted"/>
<dbReference type="AlphaFoldDB" id="A0A061SQ27"/>
<keyword evidence="1" id="KW-0808">Transferase</keyword>
<organism evidence="1 2">
    <name type="scientific">Sulfitobacter mediterraneus</name>
    <dbReference type="NCBI Taxonomy" id="83219"/>
    <lineage>
        <taxon>Bacteria</taxon>
        <taxon>Pseudomonadati</taxon>
        <taxon>Pseudomonadota</taxon>
        <taxon>Alphaproteobacteria</taxon>
        <taxon>Rhodobacterales</taxon>
        <taxon>Roseobacteraceae</taxon>
        <taxon>Sulfitobacter</taxon>
    </lineage>
</organism>
<keyword evidence="2" id="KW-1185">Reference proteome</keyword>
<dbReference type="STRING" id="83219.PM02_18730"/>
<dbReference type="EMBL" id="JEMU01000025">
    <property type="protein sequence ID" value="KAJ01544.1"/>
    <property type="molecule type" value="Genomic_DNA"/>
</dbReference>
<evidence type="ECO:0000313" key="1">
    <source>
        <dbReference type="EMBL" id="KAJ01544.1"/>
    </source>
</evidence>
<sequence length="305" mass="35270">MAMLTVGAILREPLETTLRFVSWYLDAGADQIVLCFDDPLDPAIEVLRDHPKVRCIRCTRSFWINLGCRPRTRLTRRQNRAMQYVYDGLTEGWFLNVDGDELAYVQGRNLRNLLAAQPDDVRSVTLRPAEAIQCPQTPHLQFRLAMSDEACERVYDDLTPFMVKRRGLSGHTIGKTATRAGLEGFQMRQHFMQGPDGERVLDQVLGHGEGAYVLHFFDQGYDVWRSKLEWRLSSRGFRENFKEYLRACLEGPNTEDRLREVYDRLHVFDDDQLRLLELLQSRLEVRLNMAGLVEDYFPGQLAQAA</sequence>
<protein>
    <submittedName>
        <fullName evidence="1">Glycosyl transferase family 2</fullName>
    </submittedName>
</protein>
<dbReference type="GO" id="GO:0016740">
    <property type="term" value="F:transferase activity"/>
    <property type="evidence" value="ECO:0007669"/>
    <property type="project" value="UniProtKB-KW"/>
</dbReference>
<name>A0A061SQ27_9RHOB</name>
<dbReference type="Pfam" id="PF13704">
    <property type="entry name" value="Glyco_tranf_2_4"/>
    <property type="match status" value="1"/>
</dbReference>
<dbReference type="eggNOG" id="ENOG502Z8VQ">
    <property type="taxonomic scope" value="Bacteria"/>
</dbReference>
<accession>A0A061SQ27</accession>
<gene>
    <name evidence="1" type="ORF">PM02_18730</name>
</gene>
<dbReference type="RefSeq" id="WP_051584256.1">
    <property type="nucleotide sequence ID" value="NZ_JEMU01000025.1"/>
</dbReference>
<evidence type="ECO:0000313" key="2">
    <source>
        <dbReference type="Proteomes" id="UP000027337"/>
    </source>
</evidence>
<comment type="caution">
    <text evidence="1">The sequence shown here is derived from an EMBL/GenBank/DDBJ whole genome shotgun (WGS) entry which is preliminary data.</text>
</comment>